<sequence>MNAKTILTAAALAAAFVTGAAQASTSHGEVYGYTYRVNDQRSAFTDGARQGKFDSFSEGARISNRDGFTEGAHIGNRDAYTDGARISNRDGLTASISNRDGLVERTIDPYLDGARFVAGLDRSGVSASPARKADPYLDGARGNEARNPYFDGARTPDVYTDGALA</sequence>
<dbReference type="RefSeq" id="WP_008645085.1">
    <property type="nucleotide sequence ID" value="NZ_CP026544.1"/>
</dbReference>
<dbReference type="Proteomes" id="UP000253772">
    <property type="component" value="Chromosome c2"/>
</dbReference>
<dbReference type="EMBL" id="CP037901">
    <property type="protein sequence ID" value="QBP12163.1"/>
    <property type="molecule type" value="Genomic_DNA"/>
</dbReference>
<dbReference type="AlphaFoldDB" id="A0A2L0X401"/>
<accession>A0A2L0X401</accession>
<protein>
    <submittedName>
        <fullName evidence="1">Copper resistance protein CopQ</fullName>
    </submittedName>
</protein>
<dbReference type="OrthoDB" id="8965746at2"/>
<evidence type="ECO:0000313" key="1">
    <source>
        <dbReference type="EMBL" id="QBP12163.1"/>
    </source>
</evidence>
<name>A0A2L0X401_9BURK</name>
<proteinExistence type="predicted"/>
<organism evidence="1 2">
    <name type="scientific">Cupriavidus metallidurans</name>
    <dbReference type="NCBI Taxonomy" id="119219"/>
    <lineage>
        <taxon>Bacteria</taxon>
        <taxon>Pseudomonadati</taxon>
        <taxon>Pseudomonadota</taxon>
        <taxon>Betaproteobacteria</taxon>
        <taxon>Burkholderiales</taxon>
        <taxon>Burkholderiaceae</taxon>
        <taxon>Cupriavidus</taxon>
    </lineage>
</organism>
<reference evidence="1 2" key="1">
    <citation type="submission" date="2019-03" db="EMBL/GenBank/DDBJ databases">
        <title>Comparative insights into the high quality Complete genome sequence of highly metal resistant Cupriavidus metallidurans strain BS1 isolated from a gold-copper mine.</title>
        <authorList>
            <person name="Mazhar H.S."/>
            <person name="Rensing C."/>
        </authorList>
    </citation>
    <scope>NUCLEOTIDE SEQUENCE [LARGE SCALE GENOMIC DNA]</scope>
    <source>
        <strain evidence="1 2">BS1</strain>
    </source>
</reference>
<gene>
    <name evidence="1" type="ORF">DDF84_020525</name>
</gene>
<evidence type="ECO:0000313" key="2">
    <source>
        <dbReference type="Proteomes" id="UP000253772"/>
    </source>
</evidence>